<evidence type="ECO:0000313" key="1">
    <source>
        <dbReference type="EMBL" id="QKD80078.1"/>
    </source>
</evidence>
<dbReference type="EMBL" id="CP053642">
    <property type="protein sequence ID" value="QKD80078.1"/>
    <property type="molecule type" value="Genomic_DNA"/>
</dbReference>
<organism evidence="1 2">
    <name type="scientific">Actinomyces marmotae</name>
    <dbReference type="NCBI Taxonomy" id="2737173"/>
    <lineage>
        <taxon>Bacteria</taxon>
        <taxon>Bacillati</taxon>
        <taxon>Actinomycetota</taxon>
        <taxon>Actinomycetes</taxon>
        <taxon>Actinomycetales</taxon>
        <taxon>Actinomycetaceae</taxon>
        <taxon>Actinomyces</taxon>
    </lineage>
</organism>
<keyword evidence="2" id="KW-1185">Reference proteome</keyword>
<dbReference type="NCBIfam" id="TIGR02165">
    <property type="entry name" value="cas5_6_GSU0054"/>
    <property type="match status" value="1"/>
</dbReference>
<protein>
    <submittedName>
        <fullName evidence="1">Type I-U CRISPR-associated protein Cas5/Cas6</fullName>
    </submittedName>
</protein>
<proteinExistence type="predicted"/>
<sequence>MMVALTIEARFPMGEFNAHGADGGPEWPPAPARLLSALLAAAHRGAVGIAQVESLFSLAPPVVTTPASGARDVGFRRWVPANDNVDLSDDDPCWDVSPTYSFMENVSKAPERGTLVGTGQDDVVRWVFPDHGPVGEDDMRILQEVASRVEYLGRPTSPVVLTVVRGEAEAPADHERWEPDSHGPVELRVGSPELLRALNDREEQRRRSRFTGAHPSLAVRPTARYQWDGAVAGDVVVPRLARRLLEGAVLYRVREAHVLAADAPLVLGQVRDALGRVEWMLPVLGADGRGRDRLQVLRAVLVRGGERASVLSVATRGGVARMGAAEPGSMTSLPRVMRALCSGGERWTTLVPTDVDRDRLEEAVIAAAARSGCRVLEAVLHDDPVGEIGVPADELGTSRHVTMVVKGSPSTPLVLGDVMMMPVGAAVAVNPRRPSG</sequence>
<gene>
    <name evidence="1" type="primary">cas5u6u</name>
    <name evidence="1" type="ORF">HPC72_07470</name>
</gene>
<name>A0A6M8B1D0_9ACTO</name>
<dbReference type="KEGG" id="amam:HPC72_07470"/>
<evidence type="ECO:0000313" key="2">
    <source>
        <dbReference type="Proteomes" id="UP000504752"/>
    </source>
</evidence>
<dbReference type="InterPro" id="IPR019089">
    <property type="entry name" value="Cas_GSU0054"/>
</dbReference>
<dbReference type="AlphaFoldDB" id="A0A6M8B1D0"/>
<accession>A0A6M8B1D0</accession>
<dbReference type="Proteomes" id="UP000504752">
    <property type="component" value="Chromosome"/>
</dbReference>
<reference evidence="1 2" key="1">
    <citation type="submission" date="2020-05" db="EMBL/GenBank/DDBJ databases">
        <title>Actinomyces sp. zg-325.</title>
        <authorList>
            <person name="Yang C."/>
        </authorList>
    </citation>
    <scope>NUCLEOTIDE SEQUENCE [LARGE SCALE GENOMIC DNA]</scope>
    <source>
        <strain evidence="2">zg-325</strain>
    </source>
</reference>